<reference evidence="3 5" key="1">
    <citation type="journal article" date="2020" name="Stud. Mycol.">
        <title>101 Dothideomycetes genomes: a test case for predicting lifestyles and emergence of pathogens.</title>
        <authorList>
            <person name="Haridas S."/>
            <person name="Albert R."/>
            <person name="Binder M."/>
            <person name="Bloem J."/>
            <person name="Labutti K."/>
            <person name="Salamov A."/>
            <person name="Andreopoulos B."/>
            <person name="Baker S."/>
            <person name="Barry K."/>
            <person name="Bills G."/>
            <person name="Bluhm B."/>
            <person name="Cannon C."/>
            <person name="Castanera R."/>
            <person name="Culley D."/>
            <person name="Daum C."/>
            <person name="Ezra D."/>
            <person name="Gonzalez J."/>
            <person name="Henrissat B."/>
            <person name="Kuo A."/>
            <person name="Liang C."/>
            <person name="Lipzen A."/>
            <person name="Lutzoni F."/>
            <person name="Magnuson J."/>
            <person name="Mondo S."/>
            <person name="Nolan M."/>
            <person name="Ohm R."/>
            <person name="Pangilinan J."/>
            <person name="Park H.-J."/>
            <person name="Ramirez L."/>
            <person name="Alfaro M."/>
            <person name="Sun H."/>
            <person name="Tritt A."/>
            <person name="Yoshinaga Y."/>
            <person name="Zwiers L.-H."/>
            <person name="Turgeon B."/>
            <person name="Goodwin S."/>
            <person name="Spatafora J."/>
            <person name="Crous P."/>
            <person name="Grigoriev I."/>
        </authorList>
    </citation>
    <scope>NUCLEOTIDE SEQUENCE</scope>
    <source>
        <strain evidence="3 5">CBS 304.34</strain>
    </source>
</reference>
<feature type="compositionally biased region" description="Polar residues" evidence="2">
    <location>
        <begin position="384"/>
        <end position="401"/>
    </location>
</feature>
<proteinExistence type="predicted"/>
<protein>
    <submittedName>
        <fullName evidence="3 5">Uncharacterized protein</fullName>
    </submittedName>
</protein>
<accession>A0A6A6YGV6</accession>
<dbReference type="RefSeq" id="XP_033574219.1">
    <property type="nucleotide sequence ID" value="XM_033728889.1"/>
</dbReference>
<evidence type="ECO:0000313" key="4">
    <source>
        <dbReference type="Proteomes" id="UP000504636"/>
    </source>
</evidence>
<evidence type="ECO:0000256" key="2">
    <source>
        <dbReference type="SAM" id="MobiDB-lite"/>
    </source>
</evidence>
<dbReference type="OrthoDB" id="10348680at2759"/>
<feature type="compositionally biased region" description="Basic residues" evidence="2">
    <location>
        <begin position="320"/>
        <end position="330"/>
    </location>
</feature>
<dbReference type="Proteomes" id="UP000504636">
    <property type="component" value="Unplaced"/>
</dbReference>
<organism evidence="3">
    <name type="scientific">Mytilinidion resinicola</name>
    <dbReference type="NCBI Taxonomy" id="574789"/>
    <lineage>
        <taxon>Eukaryota</taxon>
        <taxon>Fungi</taxon>
        <taxon>Dikarya</taxon>
        <taxon>Ascomycota</taxon>
        <taxon>Pezizomycotina</taxon>
        <taxon>Dothideomycetes</taxon>
        <taxon>Pleosporomycetidae</taxon>
        <taxon>Mytilinidiales</taxon>
        <taxon>Mytilinidiaceae</taxon>
        <taxon>Mytilinidion</taxon>
    </lineage>
</organism>
<dbReference type="GeneID" id="54469782"/>
<dbReference type="EMBL" id="MU003705">
    <property type="protein sequence ID" value="KAF2807255.1"/>
    <property type="molecule type" value="Genomic_DNA"/>
</dbReference>
<feature type="coiled-coil region" evidence="1">
    <location>
        <begin position="474"/>
        <end position="537"/>
    </location>
</feature>
<sequence length="545" mass="61700">MIGKSGISAFVVRRNGKAFKDLEEASVASVSPWIPGHIGNAVKTYARKASIAVQANEQYGIEVVVPAHTFKGMTHDGGLQFSITIDGHRDEQAYTLHFERFVPYAELEPRNQSTTHVKKYTFMDCVLRAKYTTGTGEEKDELQKATFKFADLFPDPAYKLSEEHETHQHNFVGRITVDVQFGRAKNDLAQLPNYGRTRQNVLPWCVRQENPVTTTFNYNNGIEYYTKLETTGAVDEVPTSGYRFTATQSPRGVLNRYIWYYRDYNWISRSRASEEDQDDASGYSLDWEKNQDSKPPRVPQQPPRQHRFPTSSAPPAMPILKRKRAPRVRKPFREHDTPDSDEEYPELPAILPSIETEDPVQHVTKRMRTVTVSPAPEVAPGLTRSVTPSRFSAPRQLNRSHAPSVASALSGRDSRANTQTFGPLQTIAEESPVHQRAGQNRRSETPTMGITDSDRKDGDFLQMVLDSTDLEVTRIEHEEARAIIEAELEATQNRASEEAAKKRIEAEAKAQKLAIERIRMKVKLDMLRKQKAEADAEERGREDTA</sequence>
<reference evidence="5" key="2">
    <citation type="submission" date="2020-04" db="EMBL/GenBank/DDBJ databases">
        <authorList>
            <consortium name="NCBI Genome Project"/>
        </authorList>
    </citation>
    <scope>NUCLEOTIDE SEQUENCE</scope>
    <source>
        <strain evidence="5">CBS 304.34</strain>
    </source>
</reference>
<gene>
    <name evidence="3 5" type="ORF">BDZ99DRAFT_76934</name>
</gene>
<evidence type="ECO:0000313" key="3">
    <source>
        <dbReference type="EMBL" id="KAF2807255.1"/>
    </source>
</evidence>
<evidence type="ECO:0000313" key="5">
    <source>
        <dbReference type="RefSeq" id="XP_033574219.1"/>
    </source>
</evidence>
<feature type="region of interest" description="Disordered" evidence="2">
    <location>
        <begin position="378"/>
        <end position="456"/>
    </location>
</feature>
<feature type="compositionally biased region" description="Basic and acidic residues" evidence="2">
    <location>
        <begin position="286"/>
        <end position="295"/>
    </location>
</feature>
<reference evidence="5" key="3">
    <citation type="submission" date="2025-04" db="UniProtKB">
        <authorList>
            <consortium name="RefSeq"/>
        </authorList>
    </citation>
    <scope>IDENTIFICATION</scope>
    <source>
        <strain evidence="5">CBS 304.34</strain>
    </source>
</reference>
<keyword evidence="1" id="KW-0175">Coiled coil</keyword>
<name>A0A6A6YGV6_9PEZI</name>
<feature type="region of interest" description="Disordered" evidence="2">
    <location>
        <begin position="271"/>
        <end position="345"/>
    </location>
</feature>
<dbReference type="AlphaFoldDB" id="A0A6A6YGV6"/>
<evidence type="ECO:0000256" key="1">
    <source>
        <dbReference type="SAM" id="Coils"/>
    </source>
</evidence>
<feature type="compositionally biased region" description="Polar residues" evidence="2">
    <location>
        <begin position="437"/>
        <end position="450"/>
    </location>
</feature>
<keyword evidence="4" id="KW-1185">Reference proteome</keyword>